<gene>
    <name evidence="3" type="ORF">AQUCO_00800031v1</name>
</gene>
<dbReference type="Proteomes" id="UP000230069">
    <property type="component" value="Unassembled WGS sequence"/>
</dbReference>
<dbReference type="EMBL" id="KZ305025">
    <property type="protein sequence ID" value="PIA55017.1"/>
    <property type="molecule type" value="Genomic_DNA"/>
</dbReference>
<dbReference type="InterPro" id="IPR023213">
    <property type="entry name" value="CAT-like_dom_sf"/>
</dbReference>
<proteinExistence type="predicted"/>
<accession>A0A2G5EHH3</accession>
<dbReference type="Gene3D" id="3.30.559.10">
    <property type="entry name" value="Chloramphenicol acetyltransferase-like domain"/>
    <property type="match status" value="2"/>
</dbReference>
<dbReference type="PANTHER" id="PTHR31625">
    <property type="match status" value="1"/>
</dbReference>
<keyword evidence="1" id="KW-0808">Transferase</keyword>
<dbReference type="AlphaFoldDB" id="A0A2G5EHH3"/>
<evidence type="ECO:0000256" key="2">
    <source>
        <dbReference type="ARBA" id="ARBA00023315"/>
    </source>
</evidence>
<dbReference type="STRING" id="218851.A0A2G5EHH3"/>
<reference evidence="3 4" key="1">
    <citation type="submission" date="2017-09" db="EMBL/GenBank/DDBJ databases">
        <title>WGS assembly of Aquilegia coerulea Goldsmith.</title>
        <authorList>
            <person name="Hodges S."/>
            <person name="Kramer E."/>
            <person name="Nordborg M."/>
            <person name="Tomkins J."/>
            <person name="Borevitz J."/>
            <person name="Derieg N."/>
            <person name="Yan J."/>
            <person name="Mihaltcheva S."/>
            <person name="Hayes R.D."/>
            <person name="Rokhsar D."/>
        </authorList>
    </citation>
    <scope>NUCLEOTIDE SEQUENCE [LARGE SCALE GENOMIC DNA]</scope>
    <source>
        <strain evidence="4">cv. Goldsmith</strain>
    </source>
</reference>
<evidence type="ECO:0000313" key="3">
    <source>
        <dbReference type="EMBL" id="PIA55017.1"/>
    </source>
</evidence>
<dbReference type="InterPro" id="IPR051504">
    <property type="entry name" value="Plant_metabolite_acyltrans"/>
</dbReference>
<keyword evidence="2" id="KW-0012">Acyltransferase</keyword>
<name>A0A2G5EHH3_AQUCA</name>
<dbReference type="Pfam" id="PF02458">
    <property type="entry name" value="Transferase"/>
    <property type="match status" value="1"/>
</dbReference>
<evidence type="ECO:0000313" key="4">
    <source>
        <dbReference type="Proteomes" id="UP000230069"/>
    </source>
</evidence>
<protein>
    <submittedName>
        <fullName evidence="3">Uncharacterized protein</fullName>
    </submittedName>
</protein>
<dbReference type="FunCoup" id="A0A2G5EHH3">
    <property type="interactions" value="14"/>
</dbReference>
<organism evidence="3 4">
    <name type="scientific">Aquilegia coerulea</name>
    <name type="common">Rocky mountain columbine</name>
    <dbReference type="NCBI Taxonomy" id="218851"/>
    <lineage>
        <taxon>Eukaryota</taxon>
        <taxon>Viridiplantae</taxon>
        <taxon>Streptophyta</taxon>
        <taxon>Embryophyta</taxon>
        <taxon>Tracheophyta</taxon>
        <taxon>Spermatophyta</taxon>
        <taxon>Magnoliopsida</taxon>
        <taxon>Ranunculales</taxon>
        <taxon>Ranunculaceae</taxon>
        <taxon>Thalictroideae</taxon>
        <taxon>Aquilegia</taxon>
    </lineage>
</organism>
<dbReference type="OrthoDB" id="1862401at2759"/>
<dbReference type="InParanoid" id="A0A2G5EHH3"/>
<evidence type="ECO:0000256" key="1">
    <source>
        <dbReference type="ARBA" id="ARBA00022679"/>
    </source>
</evidence>
<keyword evidence="4" id="KW-1185">Reference proteome</keyword>
<dbReference type="GO" id="GO:0016747">
    <property type="term" value="F:acyltransferase activity, transferring groups other than amino-acyl groups"/>
    <property type="evidence" value="ECO:0007669"/>
    <property type="project" value="UniProtKB-ARBA"/>
</dbReference>
<sequence>MFMGMSCRVRVVEQCRIAPPSDSVSTTTMPLTFFDLMWLALPPVHRIFFYETDHSKAQFTQTIIPNLKHSLSLTLQQFFPLAGNLTWPQESTRPEIQYINGDSVALTVAISDYNFDRLLCNHAKPVKDFYPLVPQLCNTASSKVFPLLALQVTSFPNRGICIGLTLDHVVADGRTFHHFIKSWASTSRLEGKNSTMSESLPCYDRYMVKDPNGMDMVFLNHYKKLNITKESFSITKDPMAPMDKVLASFVLSRTDIKRIKQWVLTRLDNDKERKPPFHLSTFVLTCAYVWVCLIKARWVVSGSEDPIEYFLFPMDCRARLEPPLPNTYFGNCLKSGLIMIKRSDLTGEAAMAIAAELIAKVIEKKVDEDDILKDMETLFSSDFSSAPDQILSVAGSTKLGIYDTDFGWGNPKKSEVISIANTGAILLSECPSEIGAVEIGLVRNKSEMENFASFFTKTVEGFPPIEDDNC</sequence>